<dbReference type="GO" id="GO:0004386">
    <property type="term" value="F:helicase activity"/>
    <property type="evidence" value="ECO:0007669"/>
    <property type="project" value="UniProtKB-KW"/>
</dbReference>
<dbReference type="AlphaFoldDB" id="A0A699JZY1"/>
<reference evidence="2" key="1">
    <citation type="journal article" date="2019" name="Sci. Rep.">
        <title>Draft genome of Tanacetum cinerariifolium, the natural source of mosquito coil.</title>
        <authorList>
            <person name="Yamashiro T."/>
            <person name="Shiraishi A."/>
            <person name="Satake H."/>
            <person name="Nakayama K."/>
        </authorList>
    </citation>
    <scope>NUCLEOTIDE SEQUENCE</scope>
</reference>
<dbReference type="GO" id="GO:0016787">
    <property type="term" value="F:hydrolase activity"/>
    <property type="evidence" value="ECO:0007669"/>
    <property type="project" value="UniProtKB-KW"/>
</dbReference>
<dbReference type="Pfam" id="PF20073">
    <property type="entry name" value="DUF6469"/>
    <property type="match status" value="1"/>
</dbReference>
<evidence type="ECO:0000313" key="2">
    <source>
        <dbReference type="EMBL" id="GFA62012.1"/>
    </source>
</evidence>
<keyword evidence="2" id="KW-0378">Hydrolase</keyword>
<accession>A0A699JZY1</accession>
<comment type="caution">
    <text evidence="2">The sequence shown here is derived from an EMBL/GenBank/DDBJ whole genome shotgun (WGS) entry which is preliminary data.</text>
</comment>
<protein>
    <submittedName>
        <fullName evidence="2">UvrD-like helicase, ATP-binding domain, P-loop containing nucleoside triphosphate hydrolase</fullName>
    </submittedName>
</protein>
<feature type="domain" description="DUF6469" evidence="1">
    <location>
        <begin position="75"/>
        <end position="173"/>
    </location>
</feature>
<organism evidence="2">
    <name type="scientific">Tanacetum cinerariifolium</name>
    <name type="common">Dalmatian daisy</name>
    <name type="synonym">Chrysanthemum cinerariifolium</name>
    <dbReference type="NCBI Taxonomy" id="118510"/>
    <lineage>
        <taxon>Eukaryota</taxon>
        <taxon>Viridiplantae</taxon>
        <taxon>Streptophyta</taxon>
        <taxon>Embryophyta</taxon>
        <taxon>Tracheophyta</taxon>
        <taxon>Spermatophyta</taxon>
        <taxon>Magnoliopsida</taxon>
        <taxon>eudicotyledons</taxon>
        <taxon>Gunneridae</taxon>
        <taxon>Pentapetalae</taxon>
        <taxon>asterids</taxon>
        <taxon>campanulids</taxon>
        <taxon>Asterales</taxon>
        <taxon>Asteraceae</taxon>
        <taxon>Asteroideae</taxon>
        <taxon>Anthemideae</taxon>
        <taxon>Anthemidinae</taxon>
        <taxon>Tanacetum</taxon>
    </lineage>
</organism>
<dbReference type="GO" id="GO:0005524">
    <property type="term" value="F:ATP binding"/>
    <property type="evidence" value="ECO:0007669"/>
    <property type="project" value="UniProtKB-KW"/>
</dbReference>
<dbReference type="EMBL" id="BKCJ010456482">
    <property type="protein sequence ID" value="GFA62012.1"/>
    <property type="molecule type" value="Genomic_DNA"/>
</dbReference>
<sequence length="179" mass="20382">MEKGCLGDGGEHHEDEFTKLILSWSFDEHLYKNKVENIPLTFELEEHYFGSFVYPLLEKARSELASSMEIMHIAPFADMLSFNESTSGENRVYDVIVGPWKNQYSEHGRNDYDTLPGDLLPLVDGKPESVSDLKRAGKTWALSMVKNKEDDSTSIRVKASQPIDECNKSEKNMEFIARA</sequence>
<keyword evidence="2" id="KW-0547">Nucleotide-binding</keyword>
<name>A0A699JZY1_TANCI</name>
<keyword evidence="2" id="KW-0067">ATP-binding</keyword>
<dbReference type="InterPro" id="IPR045529">
    <property type="entry name" value="DUF6469"/>
</dbReference>
<proteinExistence type="predicted"/>
<keyword evidence="2" id="KW-0347">Helicase</keyword>
<evidence type="ECO:0000259" key="1">
    <source>
        <dbReference type="Pfam" id="PF20073"/>
    </source>
</evidence>
<gene>
    <name evidence="2" type="ORF">Tci_633984</name>
</gene>